<evidence type="ECO:0000313" key="2">
    <source>
        <dbReference type="Proteomes" id="UP001362999"/>
    </source>
</evidence>
<dbReference type="Proteomes" id="UP001362999">
    <property type="component" value="Unassembled WGS sequence"/>
</dbReference>
<organism evidence="1 2">
    <name type="scientific">Favolaschia claudopus</name>
    <dbReference type="NCBI Taxonomy" id="2862362"/>
    <lineage>
        <taxon>Eukaryota</taxon>
        <taxon>Fungi</taxon>
        <taxon>Dikarya</taxon>
        <taxon>Basidiomycota</taxon>
        <taxon>Agaricomycotina</taxon>
        <taxon>Agaricomycetes</taxon>
        <taxon>Agaricomycetidae</taxon>
        <taxon>Agaricales</taxon>
        <taxon>Marasmiineae</taxon>
        <taxon>Mycenaceae</taxon>
        <taxon>Favolaschia</taxon>
    </lineage>
</organism>
<dbReference type="EMBL" id="JAWWNJ010000094">
    <property type="protein sequence ID" value="KAK6997102.1"/>
    <property type="molecule type" value="Genomic_DNA"/>
</dbReference>
<name>A0AAW0A184_9AGAR</name>
<proteinExistence type="predicted"/>
<protein>
    <submittedName>
        <fullName evidence="1">Uncharacterized protein</fullName>
    </submittedName>
</protein>
<dbReference type="AlphaFoldDB" id="A0AAW0A184"/>
<comment type="caution">
    <text evidence="1">The sequence shown here is derived from an EMBL/GenBank/DDBJ whole genome shotgun (WGS) entry which is preliminary data.</text>
</comment>
<keyword evidence="2" id="KW-1185">Reference proteome</keyword>
<evidence type="ECO:0000313" key="1">
    <source>
        <dbReference type="EMBL" id="KAK6997102.1"/>
    </source>
</evidence>
<gene>
    <name evidence="1" type="ORF">R3P38DRAFT_1944513</name>
</gene>
<sequence>MYNTAYTRRSPLALIWRLHHRCPSARQATCIAILSIQALNWRNPRQLLVPRKRRNETFTPFRRAIIRNEILKSHRTRTEFRPKSSSSLCWTGSMHRAHEFRTPLDVDTENSTTNITRHLTLSVISDGLLAESSLCEITNQSFRLMFFAYRFSCGLLCSFAWHLSSCVGAIRGLIKRGRYLICPNADSRHTVGTDGKLSFRS</sequence>
<accession>A0AAW0A184</accession>
<reference evidence="1 2" key="1">
    <citation type="journal article" date="2024" name="J Genomics">
        <title>Draft genome sequencing and assembly of Favolaschia claudopus CIRM-BRFM 2984 isolated from oak limbs.</title>
        <authorList>
            <person name="Navarro D."/>
            <person name="Drula E."/>
            <person name="Chaduli D."/>
            <person name="Cazenave R."/>
            <person name="Ahrendt S."/>
            <person name="Wang J."/>
            <person name="Lipzen A."/>
            <person name="Daum C."/>
            <person name="Barry K."/>
            <person name="Grigoriev I.V."/>
            <person name="Favel A."/>
            <person name="Rosso M.N."/>
            <person name="Martin F."/>
        </authorList>
    </citation>
    <scope>NUCLEOTIDE SEQUENCE [LARGE SCALE GENOMIC DNA]</scope>
    <source>
        <strain evidence="1 2">CIRM-BRFM 2984</strain>
    </source>
</reference>